<dbReference type="EMBL" id="CAJNRG010002896">
    <property type="protein sequence ID" value="CAF2052434.1"/>
    <property type="molecule type" value="Genomic_DNA"/>
</dbReference>
<dbReference type="Proteomes" id="UP000663856">
    <property type="component" value="Unassembled WGS sequence"/>
</dbReference>
<reference evidence="8" key="1">
    <citation type="submission" date="2021-02" db="EMBL/GenBank/DDBJ databases">
        <authorList>
            <person name="Nowell W R."/>
        </authorList>
    </citation>
    <scope>NUCLEOTIDE SEQUENCE</scope>
</reference>
<comment type="subcellular location">
    <subcellularLocation>
        <location evidence="1">Membrane</location>
        <topology evidence="1">Multi-pass membrane protein</topology>
    </subcellularLocation>
</comment>
<sequence>MSQQQVYTMLKLFINRNTQDAIIFSKHQPRYSIFKIFDTITLLSKGDIFYHEQAKNLLTYFSHQGYSREPHNNPIDFVIGVLIGAKENSDKMENLKLAYKNASMHQLAMNPRKQ</sequence>
<evidence type="ECO:0000256" key="3">
    <source>
        <dbReference type="ARBA" id="ARBA00022692"/>
    </source>
</evidence>
<evidence type="ECO:0000256" key="2">
    <source>
        <dbReference type="ARBA" id="ARBA00022448"/>
    </source>
</evidence>
<keyword evidence="3" id="KW-0812">Transmembrane</keyword>
<dbReference type="GO" id="GO:0005886">
    <property type="term" value="C:plasma membrane"/>
    <property type="evidence" value="ECO:0007669"/>
    <property type="project" value="TreeGrafter"/>
</dbReference>
<evidence type="ECO:0000256" key="4">
    <source>
        <dbReference type="ARBA" id="ARBA00022989"/>
    </source>
</evidence>
<accession>A0A816Y4P6</accession>
<name>A0A816Y4P6_9BILA</name>
<evidence type="ECO:0000313" key="8">
    <source>
        <dbReference type="EMBL" id="CAF2156141.1"/>
    </source>
</evidence>
<gene>
    <name evidence="8" type="ORF">WKI299_LOCUS31337</name>
    <name evidence="7" type="ORF">XDN619_LOCUS8790</name>
</gene>
<dbReference type="Proteomes" id="UP000663887">
    <property type="component" value="Unassembled WGS sequence"/>
</dbReference>
<dbReference type="EMBL" id="CAJNRF010014284">
    <property type="protein sequence ID" value="CAF2156141.1"/>
    <property type="molecule type" value="Genomic_DNA"/>
</dbReference>
<evidence type="ECO:0000256" key="1">
    <source>
        <dbReference type="ARBA" id="ARBA00004141"/>
    </source>
</evidence>
<keyword evidence="2" id="KW-0813">Transport</keyword>
<dbReference type="InterPro" id="IPR043926">
    <property type="entry name" value="ABCG_dom"/>
</dbReference>
<organism evidence="8 9">
    <name type="scientific">Rotaria magnacalcarata</name>
    <dbReference type="NCBI Taxonomy" id="392030"/>
    <lineage>
        <taxon>Eukaryota</taxon>
        <taxon>Metazoa</taxon>
        <taxon>Spiralia</taxon>
        <taxon>Gnathifera</taxon>
        <taxon>Rotifera</taxon>
        <taxon>Eurotatoria</taxon>
        <taxon>Bdelloidea</taxon>
        <taxon>Philodinida</taxon>
        <taxon>Philodinidae</taxon>
        <taxon>Rotaria</taxon>
    </lineage>
</organism>
<dbReference type="PANTHER" id="PTHR48041">
    <property type="entry name" value="ABC TRANSPORTER G FAMILY MEMBER 28"/>
    <property type="match status" value="1"/>
</dbReference>
<feature type="domain" description="ABC transporter family G" evidence="6">
    <location>
        <begin position="27"/>
        <end position="93"/>
    </location>
</feature>
<protein>
    <recommendedName>
        <fullName evidence="6">ABC transporter family G domain-containing protein</fullName>
    </recommendedName>
</protein>
<evidence type="ECO:0000256" key="5">
    <source>
        <dbReference type="ARBA" id="ARBA00023136"/>
    </source>
</evidence>
<evidence type="ECO:0000259" key="6">
    <source>
        <dbReference type="Pfam" id="PF19055"/>
    </source>
</evidence>
<dbReference type="AlphaFoldDB" id="A0A816Y4P6"/>
<dbReference type="InterPro" id="IPR050352">
    <property type="entry name" value="ABCG_transporters"/>
</dbReference>
<proteinExistence type="predicted"/>
<dbReference type="GO" id="GO:0140359">
    <property type="term" value="F:ABC-type transporter activity"/>
    <property type="evidence" value="ECO:0007669"/>
    <property type="project" value="InterPro"/>
</dbReference>
<dbReference type="Pfam" id="PF19055">
    <property type="entry name" value="ABC2_membrane_7"/>
    <property type="match status" value="1"/>
</dbReference>
<evidence type="ECO:0000313" key="9">
    <source>
        <dbReference type="Proteomes" id="UP000663856"/>
    </source>
</evidence>
<dbReference type="PANTHER" id="PTHR48041:SF116">
    <property type="entry name" value="PROTEIN BROWN"/>
    <property type="match status" value="1"/>
</dbReference>
<keyword evidence="4" id="KW-1133">Transmembrane helix</keyword>
<evidence type="ECO:0000313" key="7">
    <source>
        <dbReference type="EMBL" id="CAF2052434.1"/>
    </source>
</evidence>
<comment type="caution">
    <text evidence="8">The sequence shown here is derived from an EMBL/GenBank/DDBJ whole genome shotgun (WGS) entry which is preliminary data.</text>
</comment>
<keyword evidence="5" id="KW-0472">Membrane</keyword>